<dbReference type="AlphaFoldDB" id="A0A0S2FBW6"/>
<organism evidence="2 3">
    <name type="scientific">Lysobacter antibioticus</name>
    <dbReference type="NCBI Taxonomy" id="84531"/>
    <lineage>
        <taxon>Bacteria</taxon>
        <taxon>Pseudomonadati</taxon>
        <taxon>Pseudomonadota</taxon>
        <taxon>Gammaproteobacteria</taxon>
        <taxon>Lysobacterales</taxon>
        <taxon>Lysobacteraceae</taxon>
        <taxon>Lysobacter</taxon>
    </lineage>
</organism>
<evidence type="ECO:0000256" key="1">
    <source>
        <dbReference type="SAM" id="MobiDB-lite"/>
    </source>
</evidence>
<keyword evidence="3" id="KW-1185">Reference proteome</keyword>
<dbReference type="EMBL" id="CP011129">
    <property type="protein sequence ID" value="ALN81039.1"/>
    <property type="molecule type" value="Genomic_DNA"/>
</dbReference>
<accession>A0A0S2FBW6</accession>
<proteinExistence type="predicted"/>
<protein>
    <submittedName>
        <fullName evidence="2">Uncharacterized protein</fullName>
    </submittedName>
</protein>
<evidence type="ECO:0000313" key="3">
    <source>
        <dbReference type="Proteomes" id="UP000060787"/>
    </source>
</evidence>
<dbReference type="PATRIC" id="fig|84531.8.peg.2921"/>
<evidence type="ECO:0000313" key="2">
    <source>
        <dbReference type="EMBL" id="ALN81039.1"/>
    </source>
</evidence>
<name>A0A0S2FBW6_LYSAN</name>
<dbReference type="Proteomes" id="UP000060787">
    <property type="component" value="Chromosome"/>
</dbReference>
<reference evidence="2 3" key="1">
    <citation type="journal article" date="2015" name="BMC Genomics">
        <title>Comparative genomics and metabolic profiling of the genus Lysobacter.</title>
        <authorList>
            <person name="de Bruijn I."/>
            <person name="Cheng X."/>
            <person name="de Jager V."/>
            <person name="Exposito R.G."/>
            <person name="Watrous J."/>
            <person name="Patel N."/>
            <person name="Postma J."/>
            <person name="Dorrestein P.C."/>
            <person name="Kobayashi D."/>
            <person name="Raaijmakers J.M."/>
        </authorList>
    </citation>
    <scope>NUCLEOTIDE SEQUENCE [LARGE SCALE GENOMIC DNA]</scope>
    <source>
        <strain evidence="2 3">76</strain>
    </source>
</reference>
<dbReference type="KEGG" id="lab:LA76x_2909"/>
<sequence>MRWIEDDVAATLLGPEPAPAALRTDAGEQHPNPAAAPDERSMLARLLHRSAALLRRLLRRR</sequence>
<feature type="region of interest" description="Disordered" evidence="1">
    <location>
        <begin position="14"/>
        <end position="36"/>
    </location>
</feature>
<gene>
    <name evidence="2" type="ORF">LA76x_2909</name>
</gene>